<organism evidence="2">
    <name type="scientific">Phaeodactylum tricornutum</name>
    <name type="common">Diatom</name>
    <dbReference type="NCBI Taxonomy" id="2850"/>
    <lineage>
        <taxon>Eukaryota</taxon>
        <taxon>Sar</taxon>
        <taxon>Stramenopiles</taxon>
        <taxon>Ochrophyta</taxon>
        <taxon>Bacillariophyta</taxon>
        <taxon>Bacillariophyceae</taxon>
        <taxon>Bacillariophycidae</taxon>
        <taxon>Naviculales</taxon>
        <taxon>Phaeodactylaceae</taxon>
        <taxon>Phaeodactylum</taxon>
    </lineage>
</organism>
<dbReference type="EMBL" id="OU594942">
    <property type="protein sequence ID" value="CAG9277666.1"/>
    <property type="molecule type" value="Genomic_DNA"/>
</dbReference>
<proteinExistence type="predicted"/>
<accession>A0A8J9SYH9</accession>
<evidence type="ECO:0000256" key="1">
    <source>
        <dbReference type="SAM" id="SignalP"/>
    </source>
</evidence>
<keyword evidence="1" id="KW-0732">Signal</keyword>
<gene>
    <name evidence="2" type="ORF">PTTT1_LOCUS4506</name>
</gene>
<feature type="signal peptide" evidence="1">
    <location>
        <begin position="1"/>
        <end position="27"/>
    </location>
</feature>
<sequence>MAALPNARRGFSILSLIIFLVAHQGHGFQKASIKRLHHLAVESPFRTVRFADSVPDRVHAQKSSLPSWSATRSKRTRAMPLIIRQATSASDDEPMASLRAGIQKQLLRPFRKAKKVVKSMFGRSSEDLNKTVETLKNESTRKSEAVETDVVPKAQAVAMEMAKVVKEMASSIQIGQRSAVAAPSVDFSGHWNIEVTDEFKEQYDRYLRMLGQPSLVRSIALSIVALTTEEIIQKKQGRDLTIRGRNVRGVWERTMRSSCADEKIRLPVVTADGEEAEVEAWWEKNGSMHVSWMRGVQKYGGGDFESKRYIDDYGQALVCESTFHPSDATREKVQIKWRFRKGDGKEWNSM</sequence>
<protein>
    <submittedName>
        <fullName evidence="2">Uncharacterized protein</fullName>
    </submittedName>
</protein>
<name>A0A8J9SYH9_PHATR</name>
<reference evidence="2" key="1">
    <citation type="submission" date="2022-02" db="EMBL/GenBank/DDBJ databases">
        <authorList>
            <person name="Giguere J D."/>
        </authorList>
    </citation>
    <scope>NUCLEOTIDE SEQUENCE</scope>
    <source>
        <strain evidence="2">CCAP 1055/1</strain>
    </source>
</reference>
<evidence type="ECO:0000313" key="2">
    <source>
        <dbReference type="EMBL" id="CAG9277666.1"/>
    </source>
</evidence>
<feature type="chain" id="PRO_5035428839" evidence="1">
    <location>
        <begin position="28"/>
        <end position="350"/>
    </location>
</feature>
<dbReference type="AlphaFoldDB" id="A0A8J9SYH9"/>
<dbReference type="Proteomes" id="UP000836788">
    <property type="component" value="Chromosome 1"/>
</dbReference>